<sequence>MGIISLKRMTSILCILLLGVFFMSSLDAKAEKSNPLDNAKSYKVYYDAPSAAKIKKMQQYDVMIIEPVFYSAAQIKQIQQNGTKVYGYINTMEADNWNTDLMGQLVESDFFHRDGQRIHYAEWDSYLTDITSKHYQAVLMKEVEKQIVQKGLDGVFLDTVGNIDNEHADQPVVLEQQRVGMTNFLKSLKTKHASLSLIQNWGFGTLKYHTYPYVDGIMWENFNYSTVANDQWSKDRMTDLQKLSQSQDIKTLTISSVQGTKSATLAQKNGFLHMKSNVDLNYNKF</sequence>
<dbReference type="InterPro" id="IPR013785">
    <property type="entry name" value="Aldolase_TIM"/>
</dbReference>
<feature type="domain" description="Glycoside-hydrolase family GH114 TIM-barrel" evidence="1">
    <location>
        <begin position="55"/>
        <end position="223"/>
    </location>
</feature>
<dbReference type="AlphaFoldDB" id="A0A0V8GIG1"/>
<comment type="caution">
    <text evidence="2">The sequence shown here is derived from an EMBL/GenBank/DDBJ whole genome shotgun (WGS) entry which is preliminary data.</text>
</comment>
<dbReference type="Pfam" id="PF03537">
    <property type="entry name" value="Glyco_hydro_114"/>
    <property type="match status" value="1"/>
</dbReference>
<dbReference type="OrthoDB" id="2380315at2"/>
<name>A0A0V8GIG1_9BACL</name>
<dbReference type="PANTHER" id="PTHR35882">
    <property type="entry name" value="PELA"/>
    <property type="match status" value="1"/>
</dbReference>
<protein>
    <submittedName>
        <fullName evidence="2">Glycosyl hydrolase</fullName>
    </submittedName>
</protein>
<accession>A0A0V8GIG1</accession>
<dbReference type="EMBL" id="LNQL01000001">
    <property type="protein sequence ID" value="KSU49962.1"/>
    <property type="molecule type" value="Genomic_DNA"/>
</dbReference>
<reference evidence="2 3" key="1">
    <citation type="journal article" date="2015" name="Int. J. Syst. Evol. Microbiol.">
        <title>Exiguobacterium enclense sp. nov., isolated from sediment.</title>
        <authorList>
            <person name="Dastager S.G."/>
            <person name="Mawlankar R."/>
            <person name="Sonalkar V.V."/>
            <person name="Thorat M.N."/>
            <person name="Mual P."/>
            <person name="Verma A."/>
            <person name="Krishnamurthi S."/>
            <person name="Tang S.K."/>
            <person name="Li W.J."/>
        </authorList>
    </citation>
    <scope>NUCLEOTIDE SEQUENCE [LARGE SCALE GENOMIC DNA]</scope>
    <source>
        <strain evidence="2 3">NIO-1109</strain>
    </source>
</reference>
<gene>
    <name evidence="2" type="ORF">AS033_00925</name>
</gene>
<dbReference type="SUPFAM" id="SSF51445">
    <property type="entry name" value="(Trans)glycosidases"/>
    <property type="match status" value="1"/>
</dbReference>
<keyword evidence="2" id="KW-0378">Hydrolase</keyword>
<proteinExistence type="predicted"/>
<evidence type="ECO:0000313" key="3">
    <source>
        <dbReference type="Proteomes" id="UP000053797"/>
    </source>
</evidence>
<dbReference type="Proteomes" id="UP000053797">
    <property type="component" value="Unassembled WGS sequence"/>
</dbReference>
<dbReference type="Gene3D" id="3.20.20.70">
    <property type="entry name" value="Aldolase class I"/>
    <property type="match status" value="1"/>
</dbReference>
<evidence type="ECO:0000313" key="2">
    <source>
        <dbReference type="EMBL" id="KSU49962.1"/>
    </source>
</evidence>
<dbReference type="InterPro" id="IPR004352">
    <property type="entry name" value="GH114_TIM-barrel"/>
</dbReference>
<dbReference type="InterPro" id="IPR017853">
    <property type="entry name" value="GH"/>
</dbReference>
<evidence type="ECO:0000259" key="1">
    <source>
        <dbReference type="Pfam" id="PF03537"/>
    </source>
</evidence>
<organism evidence="2 3">
    <name type="scientific">Exiguobacterium indicum</name>
    <dbReference type="NCBI Taxonomy" id="296995"/>
    <lineage>
        <taxon>Bacteria</taxon>
        <taxon>Bacillati</taxon>
        <taxon>Bacillota</taxon>
        <taxon>Bacilli</taxon>
        <taxon>Bacillales</taxon>
        <taxon>Bacillales Family XII. Incertae Sedis</taxon>
        <taxon>Exiguobacterium</taxon>
    </lineage>
</organism>
<dbReference type="PANTHER" id="PTHR35882:SF2">
    <property type="entry name" value="PELA"/>
    <property type="match status" value="1"/>
</dbReference>
<dbReference type="GO" id="GO:0016787">
    <property type="term" value="F:hydrolase activity"/>
    <property type="evidence" value="ECO:0007669"/>
    <property type="project" value="UniProtKB-KW"/>
</dbReference>